<evidence type="ECO:0000313" key="2">
    <source>
        <dbReference type="EMBL" id="PMQ19296.1"/>
    </source>
</evidence>
<dbReference type="InterPro" id="IPR052892">
    <property type="entry name" value="NA-targeting_endonuclease"/>
</dbReference>
<evidence type="ECO:0000259" key="1">
    <source>
        <dbReference type="SMART" id="SM00507"/>
    </source>
</evidence>
<dbReference type="RefSeq" id="WP_102598523.1">
    <property type="nucleotide sequence ID" value="NZ_JBQQGH010000044.1"/>
</dbReference>
<dbReference type="PANTHER" id="PTHR33877:SF2">
    <property type="entry name" value="OS07G0170200 PROTEIN"/>
    <property type="match status" value="1"/>
</dbReference>
<dbReference type="AlphaFoldDB" id="A0A2N7RZH6"/>
<dbReference type="Gene3D" id="1.10.30.50">
    <property type="match status" value="1"/>
</dbReference>
<dbReference type="Proteomes" id="UP000235739">
    <property type="component" value="Unassembled WGS sequence"/>
</dbReference>
<protein>
    <recommendedName>
        <fullName evidence="1">HNH nuclease domain-containing protein</fullName>
    </recommendedName>
</protein>
<feature type="domain" description="HNH nuclease" evidence="1">
    <location>
        <begin position="18"/>
        <end position="76"/>
    </location>
</feature>
<sequence length="101" mass="11189">MASSRTGTTEWFNVSRRVLREALATGQTQCIYCHTPLNFENRRAPNGAQVDHVIPHSKGGSDHPSNLIVCCRTCNISKGNRAAPKKKTVLASKPLKTSRKW</sequence>
<comment type="caution">
    <text evidence="2">The sequence shown here is derived from an EMBL/GenBank/DDBJ whole genome shotgun (WGS) entry which is preliminary data.</text>
</comment>
<dbReference type="InterPro" id="IPR029471">
    <property type="entry name" value="HNH_5"/>
</dbReference>
<dbReference type="EMBL" id="PNQX01000002">
    <property type="protein sequence ID" value="PMQ19296.1"/>
    <property type="molecule type" value="Genomic_DNA"/>
</dbReference>
<reference evidence="2 3" key="1">
    <citation type="journal article" date="2017" name="Elife">
        <title>Extensive horizontal gene transfer in cheese-associated bacteria.</title>
        <authorList>
            <person name="Bonham K.S."/>
            <person name="Wolfe B.E."/>
            <person name="Dutton R.J."/>
        </authorList>
    </citation>
    <scope>NUCLEOTIDE SEQUENCE [LARGE SCALE GENOMIC DNA]</scope>
    <source>
        <strain evidence="2 3">JB182</strain>
    </source>
</reference>
<evidence type="ECO:0000313" key="3">
    <source>
        <dbReference type="Proteomes" id="UP000235739"/>
    </source>
</evidence>
<organism evidence="2 3">
    <name type="scientific">Glutamicibacter arilaitensis</name>
    <dbReference type="NCBI Taxonomy" id="256701"/>
    <lineage>
        <taxon>Bacteria</taxon>
        <taxon>Bacillati</taxon>
        <taxon>Actinomycetota</taxon>
        <taxon>Actinomycetes</taxon>
        <taxon>Micrococcales</taxon>
        <taxon>Micrococcaceae</taxon>
        <taxon>Glutamicibacter</taxon>
    </lineage>
</organism>
<dbReference type="InterPro" id="IPR003615">
    <property type="entry name" value="HNH_nuc"/>
</dbReference>
<accession>A0A2N7RZH6</accession>
<dbReference type="PANTHER" id="PTHR33877">
    <property type="entry name" value="SLL1193 PROTEIN"/>
    <property type="match status" value="1"/>
</dbReference>
<dbReference type="Pfam" id="PF14279">
    <property type="entry name" value="HNH_5"/>
    <property type="match status" value="1"/>
</dbReference>
<proteinExistence type="predicted"/>
<dbReference type="SMART" id="SM00507">
    <property type="entry name" value="HNHc"/>
    <property type="match status" value="1"/>
</dbReference>
<gene>
    <name evidence="2" type="ORF">CIK84_11335</name>
</gene>
<name>A0A2N7RZH6_9MICC</name>
<dbReference type="CDD" id="cd00085">
    <property type="entry name" value="HNHc"/>
    <property type="match status" value="1"/>
</dbReference>